<dbReference type="EMBL" id="AP024485">
    <property type="protein sequence ID" value="BCS90045.1"/>
    <property type="molecule type" value="Genomic_DNA"/>
</dbReference>
<reference evidence="2" key="1">
    <citation type="journal article" date="2022" name="Arch. Microbiol.">
        <title>Pseudodesulfovibrio sediminis sp. nov., a mesophilic and neutrophilic sulfate-reducing bacterium isolated from sediment of a brackish lake.</title>
        <authorList>
            <person name="Takahashi A."/>
            <person name="Kojima H."/>
            <person name="Watanabe M."/>
            <person name="Fukui M."/>
        </authorList>
    </citation>
    <scope>NUCLEOTIDE SEQUENCE</scope>
    <source>
        <strain evidence="2">SF6</strain>
    </source>
</reference>
<dbReference type="PANTHER" id="PTHR33121:SF76">
    <property type="entry name" value="SIGNALING PROTEIN"/>
    <property type="match status" value="1"/>
</dbReference>
<feature type="domain" description="EAL" evidence="1">
    <location>
        <begin position="1"/>
        <end position="255"/>
    </location>
</feature>
<dbReference type="Gene3D" id="3.30.450.20">
    <property type="entry name" value="PAS domain"/>
    <property type="match status" value="1"/>
</dbReference>
<name>A0ABM8HXI3_9BACT</name>
<evidence type="ECO:0000259" key="1">
    <source>
        <dbReference type="PROSITE" id="PS50883"/>
    </source>
</evidence>
<dbReference type="SUPFAM" id="SSF141868">
    <property type="entry name" value="EAL domain-like"/>
    <property type="match status" value="1"/>
</dbReference>
<organism evidence="2 3">
    <name type="scientific">Pseudodesulfovibrio sediminis</name>
    <dbReference type="NCBI Taxonomy" id="2810563"/>
    <lineage>
        <taxon>Bacteria</taxon>
        <taxon>Pseudomonadati</taxon>
        <taxon>Thermodesulfobacteriota</taxon>
        <taxon>Desulfovibrionia</taxon>
        <taxon>Desulfovibrionales</taxon>
        <taxon>Desulfovibrionaceae</taxon>
    </lineage>
</organism>
<proteinExistence type="predicted"/>
<dbReference type="PROSITE" id="PS50883">
    <property type="entry name" value="EAL"/>
    <property type="match status" value="1"/>
</dbReference>
<dbReference type="RefSeq" id="WP_229591987.1">
    <property type="nucleotide sequence ID" value="NZ_AP024485.1"/>
</dbReference>
<evidence type="ECO:0000313" key="2">
    <source>
        <dbReference type="EMBL" id="BCS90045.1"/>
    </source>
</evidence>
<gene>
    <name evidence="2" type="ORF">PSDVSF_32870</name>
</gene>
<dbReference type="InterPro" id="IPR029151">
    <property type="entry name" value="Sensor-like_sf"/>
</dbReference>
<dbReference type="Proteomes" id="UP001053296">
    <property type="component" value="Chromosome"/>
</dbReference>
<dbReference type="CDD" id="cd01948">
    <property type="entry name" value="EAL"/>
    <property type="match status" value="1"/>
</dbReference>
<dbReference type="Gene3D" id="3.20.20.450">
    <property type="entry name" value="EAL domain"/>
    <property type="match status" value="1"/>
</dbReference>
<dbReference type="InterPro" id="IPR050706">
    <property type="entry name" value="Cyclic-di-GMP_PDE-like"/>
</dbReference>
<dbReference type="InterPro" id="IPR035919">
    <property type="entry name" value="EAL_sf"/>
</dbReference>
<sequence length="413" mass="46446">MLTTVPDIEEIIKNRFILTHFQPQVSLKRKAVVGLEALSRGFDPQSGEIIPPTLLFEQARDKASRLALDRACRTNAVEAFAALHRRDKSVMLSMNMDATCINEETRGSNHILNLVNRCGISPNSVIIEIIESQCDDMDALMAFVKFYRKHDFLIALDDVGAGFSNLDRIPTLKPDVIKLDRSLISNVDKHFHKIEVVRSFVQMSNRLGCLVLAEGVERAEEAMCLLSNGVDVFQGYYFARPAPGLDAVPGMASKVDALAEKHRENRTQQIADDKRLYSSYHLTVLTMCQELAESPYKDMGKNLSGFIETYDNVECLYVLDMKGNQISDTICDPTRLKTSKRFLYEPAAIGMDHSLKEYFLPIQAGLEKFTTQPYISLASGNLCTTISHVFYHKSSGRHRILCVDMSREDSCIC</sequence>
<dbReference type="InterPro" id="IPR001633">
    <property type="entry name" value="EAL_dom"/>
</dbReference>
<accession>A0ABM8HXI3</accession>
<dbReference type="Pfam" id="PF00563">
    <property type="entry name" value="EAL"/>
    <property type="match status" value="1"/>
</dbReference>
<dbReference type="PANTHER" id="PTHR33121">
    <property type="entry name" value="CYCLIC DI-GMP PHOSPHODIESTERASE PDEF"/>
    <property type="match status" value="1"/>
</dbReference>
<evidence type="ECO:0000313" key="3">
    <source>
        <dbReference type="Proteomes" id="UP001053296"/>
    </source>
</evidence>
<keyword evidence="3" id="KW-1185">Reference proteome</keyword>
<dbReference type="SUPFAM" id="SSF103190">
    <property type="entry name" value="Sensory domain-like"/>
    <property type="match status" value="1"/>
</dbReference>
<dbReference type="SMART" id="SM00052">
    <property type="entry name" value="EAL"/>
    <property type="match status" value="1"/>
</dbReference>
<protein>
    <submittedName>
        <fullName evidence="2">Diguanylate phosphodiesterase</fullName>
    </submittedName>
</protein>